<protein>
    <submittedName>
        <fullName evidence="2">Uncharacterized protein</fullName>
    </submittedName>
</protein>
<organism evidence="2 3">
    <name type="scientific">Massilia genomosp. 1</name>
    <dbReference type="NCBI Taxonomy" id="2609280"/>
    <lineage>
        <taxon>Bacteria</taxon>
        <taxon>Pseudomonadati</taxon>
        <taxon>Pseudomonadota</taxon>
        <taxon>Betaproteobacteria</taxon>
        <taxon>Burkholderiales</taxon>
        <taxon>Oxalobacteraceae</taxon>
        <taxon>Telluria group</taxon>
        <taxon>Massilia</taxon>
    </lineage>
</organism>
<dbReference type="RefSeq" id="WP_167236512.1">
    <property type="nucleotide sequence ID" value="NZ_WHJF01000016.1"/>
</dbReference>
<dbReference type="EMBL" id="WHJF01000016">
    <property type="protein sequence ID" value="NHZ62321.1"/>
    <property type="molecule type" value="Genomic_DNA"/>
</dbReference>
<feature type="transmembrane region" description="Helical" evidence="1">
    <location>
        <begin position="134"/>
        <end position="156"/>
    </location>
</feature>
<feature type="transmembrane region" description="Helical" evidence="1">
    <location>
        <begin position="46"/>
        <end position="66"/>
    </location>
</feature>
<sequence>MTTRQFPGLLKQTSAKRVWIRFNRILAWTLIGSPLLQWVLDAPFWLCLWIDLAMLLAHAGLSLALFGKPERKSRTFSVSMHVFGFSPWDLSARIEFLMTGYRIFLVLVGAGMIVPLIAVLAYRIARVDLFFGPAMFWVLMAYCAPISFMAIFVLLHIHAAARQAGRRWGFNGAGLAAVALLSFCVPAIVHTFN</sequence>
<evidence type="ECO:0000313" key="2">
    <source>
        <dbReference type="EMBL" id="NHZ62321.1"/>
    </source>
</evidence>
<dbReference type="Proteomes" id="UP000610594">
    <property type="component" value="Unassembled WGS sequence"/>
</dbReference>
<keyword evidence="1" id="KW-0812">Transmembrane</keyword>
<keyword evidence="1" id="KW-0472">Membrane</keyword>
<keyword evidence="1" id="KW-1133">Transmembrane helix</keyword>
<proteinExistence type="predicted"/>
<feature type="transmembrane region" description="Helical" evidence="1">
    <location>
        <begin position="21"/>
        <end position="40"/>
    </location>
</feature>
<name>A0ABX0MJ24_9BURK</name>
<accession>A0ABX0MJ24</accession>
<evidence type="ECO:0000313" key="3">
    <source>
        <dbReference type="Proteomes" id="UP000610594"/>
    </source>
</evidence>
<gene>
    <name evidence="2" type="ORF">F1735_08380</name>
</gene>
<feature type="transmembrane region" description="Helical" evidence="1">
    <location>
        <begin position="103"/>
        <end position="122"/>
    </location>
</feature>
<keyword evidence="3" id="KW-1185">Reference proteome</keyword>
<evidence type="ECO:0000256" key="1">
    <source>
        <dbReference type="SAM" id="Phobius"/>
    </source>
</evidence>
<comment type="caution">
    <text evidence="2">The sequence shown here is derived from an EMBL/GenBank/DDBJ whole genome shotgun (WGS) entry which is preliminary data.</text>
</comment>
<reference evidence="2 3" key="1">
    <citation type="submission" date="2019-10" db="EMBL/GenBank/DDBJ databases">
        <title>Taxonomy of Antarctic Massilia spp.: description of Massilia rubra sp. nov., Massilia aquatica sp. nov., Massilia mucilaginosa sp. nov., Massilia frigida sp. nov. isolated from streams, lakes and regoliths.</title>
        <authorList>
            <person name="Holochova P."/>
            <person name="Sedlacek I."/>
            <person name="Kralova S."/>
            <person name="Maslanova I."/>
            <person name="Busse H.-J."/>
            <person name="Stankova E."/>
            <person name="Vrbovska V."/>
            <person name="Kovarovic V."/>
            <person name="Bartak M."/>
            <person name="Svec P."/>
            <person name="Pantucek R."/>
        </authorList>
    </citation>
    <scope>NUCLEOTIDE SEQUENCE [LARGE SCALE GENOMIC DNA]</scope>
    <source>
        <strain evidence="2 3">CCM 8694</strain>
    </source>
</reference>
<feature type="transmembrane region" description="Helical" evidence="1">
    <location>
        <begin position="168"/>
        <end position="189"/>
    </location>
</feature>